<dbReference type="Gene3D" id="1.10.10.10">
    <property type="entry name" value="Winged helix-like DNA-binding domain superfamily/Winged helix DNA-binding domain"/>
    <property type="match status" value="1"/>
</dbReference>
<dbReference type="HOGENOM" id="CLU_071826_0_0_7"/>
<organism evidence="4 5">
    <name type="scientific">Pseudodesulfovibrio piezophilus (strain DSM 21447 / JCM 15486 / C1TLV30)</name>
    <name type="common">Desulfovibrio piezophilus</name>
    <dbReference type="NCBI Taxonomy" id="1322246"/>
    <lineage>
        <taxon>Bacteria</taxon>
        <taxon>Pseudomonadati</taxon>
        <taxon>Thermodesulfobacteriota</taxon>
        <taxon>Desulfovibrionia</taxon>
        <taxon>Desulfovibrionales</taxon>
        <taxon>Desulfovibrionaceae</taxon>
    </lineage>
</organism>
<dbReference type="InterPro" id="IPR002852">
    <property type="entry name" value="UPF0251"/>
</dbReference>
<feature type="region of interest" description="Disordered" evidence="2">
    <location>
        <begin position="105"/>
        <end position="168"/>
    </location>
</feature>
<dbReference type="eggNOG" id="COG1433">
    <property type="taxonomic scope" value="Bacteria"/>
</dbReference>
<feature type="compositionally biased region" description="Polar residues" evidence="2">
    <location>
        <begin position="152"/>
        <end position="163"/>
    </location>
</feature>
<evidence type="ECO:0000313" key="5">
    <source>
        <dbReference type="Proteomes" id="UP000011724"/>
    </source>
</evidence>
<reference evidence="5" key="2">
    <citation type="journal article" date="2013" name="Stand. Genomic Sci.">
        <title>Complete genome sequence of Desulfocapsa sulfexigens, a marine deltaproteobacterium specialized in disproportionating inorganic sulfur compounds.</title>
        <authorList>
            <person name="Finster K.W."/>
            <person name="Kjeldsen K.U."/>
            <person name="Kube M."/>
            <person name="Reinhardt R."/>
            <person name="Mussmann M."/>
            <person name="Amann R."/>
            <person name="Schreiber L."/>
        </authorList>
    </citation>
    <scope>NUCLEOTIDE SEQUENCE [LARGE SCALE GENOMIC DNA]</scope>
    <source>
        <strain evidence="5">DSM 10523 / SB164P1</strain>
    </source>
</reference>
<evidence type="ECO:0000313" key="4">
    <source>
        <dbReference type="EMBL" id="CCH50509.1"/>
    </source>
</evidence>
<dbReference type="Pfam" id="PF02579">
    <property type="entry name" value="Nitro_FeMo-Co"/>
    <property type="match status" value="1"/>
</dbReference>
<evidence type="ECO:0000256" key="1">
    <source>
        <dbReference type="ARBA" id="ARBA00009350"/>
    </source>
</evidence>
<feature type="compositionally biased region" description="Gly residues" evidence="2">
    <location>
        <begin position="133"/>
        <end position="145"/>
    </location>
</feature>
<dbReference type="STRING" id="1322246.BN4_20447"/>
<dbReference type="InterPro" id="IPR036105">
    <property type="entry name" value="DiNase_FeMo-co_biosyn_sf"/>
</dbReference>
<dbReference type="Proteomes" id="UP000011724">
    <property type="component" value="Chromosome"/>
</dbReference>
<dbReference type="Pfam" id="PF02001">
    <property type="entry name" value="DUF134"/>
    <property type="match status" value="1"/>
</dbReference>
<proteinExistence type="inferred from homology"/>
<sequence>MPDAVFFKPQGIPLKELTRQPLSLEGFEAIRLVDGGGLMQQEAADQMGVSRPTLSRILSKARNDVAMALTNGWAIEIDGGAYMLANDEREQLSTQGDAIMRGRNRGGAMGAGQGMGRGQGRGAGQGQCRNAGQGMGQGQGQGMGQGNRQRNRTPGSGFTQGTPNGPIKTVAVSSEGPSLDDQVDPRFGRAGGFVIVDLSTMESTYMDNGASQVMNQGAGIQAAESVANSNADAVLTGYVGPKAFAALSAAGIHVGQDVENMTVRQAVDKFMAGEVNMASEPNGREGANK</sequence>
<dbReference type="Gene3D" id="3.30.420.130">
    <property type="entry name" value="Dinitrogenase iron-molybdenum cofactor biosynthesis domain"/>
    <property type="match status" value="1"/>
</dbReference>
<evidence type="ECO:0000256" key="2">
    <source>
        <dbReference type="SAM" id="MobiDB-lite"/>
    </source>
</evidence>
<dbReference type="PANTHER" id="PTHR37478">
    <property type="match status" value="1"/>
</dbReference>
<name>M1WSZ6_PSEP2</name>
<accession>M1WSZ6</accession>
<protein>
    <submittedName>
        <fullName evidence="4">Dinitrogenase iron-molybdenum cofactor biosynthesis protein (Modular protein)</fullName>
    </submittedName>
</protein>
<dbReference type="eggNOG" id="COG1342">
    <property type="taxonomic scope" value="Bacteria"/>
</dbReference>
<gene>
    <name evidence="4" type="ordered locus">BN4_20447</name>
</gene>
<dbReference type="EMBL" id="FO203427">
    <property type="protein sequence ID" value="CCH50509.1"/>
    <property type="molecule type" value="Genomic_DNA"/>
</dbReference>
<dbReference type="KEGG" id="dpi:BN4_20447"/>
<feature type="compositionally biased region" description="Gly residues" evidence="2">
    <location>
        <begin position="105"/>
        <end position="125"/>
    </location>
</feature>
<dbReference type="PATRIC" id="fig|879567.3.peg.3550"/>
<comment type="similarity">
    <text evidence="1">Belongs to the UPF0251 family.</text>
</comment>
<evidence type="ECO:0000259" key="3">
    <source>
        <dbReference type="Pfam" id="PF02579"/>
    </source>
</evidence>
<dbReference type="AlphaFoldDB" id="M1WSZ6"/>
<dbReference type="InterPro" id="IPR003731">
    <property type="entry name" value="Di-Nase_FeMo-co_biosynth"/>
</dbReference>
<dbReference type="SUPFAM" id="SSF53146">
    <property type="entry name" value="Nitrogenase accessory factor-like"/>
    <property type="match status" value="1"/>
</dbReference>
<reference evidence="4 5" key="1">
    <citation type="journal article" date="2013" name="PLoS ONE">
        <title>The first genomic and proteomic characterization of a deep-sea sulfate reducer: insights into the piezophilic lifestyle of Desulfovibrio piezophilus.</title>
        <authorList>
            <person name="Pradel N."/>
            <person name="Ji B."/>
            <person name="Gimenez G."/>
            <person name="Talla E."/>
            <person name="Lenoble P."/>
            <person name="Garel M."/>
            <person name="Tamburini C."/>
            <person name="Fourquet P."/>
            <person name="Lebrun R."/>
            <person name="Bertin P."/>
            <person name="Denis Y."/>
            <person name="Pophillat M."/>
            <person name="Barbe V."/>
            <person name="Ollivier B."/>
            <person name="Dolla A."/>
        </authorList>
    </citation>
    <scope>NUCLEOTIDE SEQUENCE [LARGE SCALE GENOMIC DNA]</scope>
    <source>
        <strain evidence="5">DSM 10523 / SB164P1</strain>
    </source>
</reference>
<feature type="domain" description="Dinitrogenase iron-molybdenum cofactor biosynthesis" evidence="3">
    <location>
        <begin position="180"/>
        <end position="271"/>
    </location>
</feature>
<keyword evidence="5" id="KW-1185">Reference proteome</keyword>
<dbReference type="PANTHER" id="PTHR37478:SF2">
    <property type="entry name" value="UPF0251 PROTEIN TK0562"/>
    <property type="match status" value="1"/>
</dbReference>
<dbReference type="InterPro" id="IPR036388">
    <property type="entry name" value="WH-like_DNA-bd_sf"/>
</dbReference>